<dbReference type="EMBL" id="SJKA01000005">
    <property type="protein sequence ID" value="TCC33595.1"/>
    <property type="molecule type" value="Genomic_DNA"/>
</dbReference>
<sequence>MDVPTWIGVITGVVGVTLSIVAIWFALAVDKRSQAVTEQTIKSLQKIETSVERQSSDTQNLIKAGWDRLLGNAIPGPSLIASGAQDVKALASGIAAELKTELAPAANAEGDSAASNVDREAVEEALQNALASLDELTRQPSAGGSTSSRVDRLMEELAELDPFTFELARAIGQYGVHLERNQYVRLLNSGARNAVRKLRAVGILSPLTPHGDQNGKPVYWYPPSVASTINVAFALLNRVETDAATAVREALVKAGYLKRDGDDYVLYKQVQA</sequence>
<evidence type="ECO:0000313" key="2">
    <source>
        <dbReference type="EMBL" id="TCC33595.1"/>
    </source>
</evidence>
<comment type="caution">
    <text evidence="2">The sequence shown here is derived from an EMBL/GenBank/DDBJ whole genome shotgun (WGS) entry which is preliminary data.</text>
</comment>
<dbReference type="Proteomes" id="UP000292695">
    <property type="component" value="Unassembled WGS sequence"/>
</dbReference>
<protein>
    <submittedName>
        <fullName evidence="2">Uncharacterized protein</fullName>
    </submittedName>
</protein>
<name>A0A4R0IXQ4_9ACTN</name>
<gene>
    <name evidence="2" type="ORF">E0H50_16665</name>
</gene>
<reference evidence="2 3" key="1">
    <citation type="submission" date="2019-02" db="EMBL/GenBank/DDBJ databases">
        <title>Kribbella capetownensis sp. nov. and Kribbella speibonae sp. nov., isolated from soil.</title>
        <authorList>
            <person name="Curtis S.M."/>
            <person name="Norton I."/>
            <person name="Everest G.J."/>
            <person name="Meyers P.R."/>
        </authorList>
    </citation>
    <scope>NUCLEOTIDE SEQUENCE [LARGE SCALE GENOMIC DNA]</scope>
    <source>
        <strain evidence="2 3">DSM 27082</strain>
    </source>
</reference>
<organism evidence="2 3">
    <name type="scientific">Kribbella sindirgiensis</name>
    <dbReference type="NCBI Taxonomy" id="1124744"/>
    <lineage>
        <taxon>Bacteria</taxon>
        <taxon>Bacillati</taxon>
        <taxon>Actinomycetota</taxon>
        <taxon>Actinomycetes</taxon>
        <taxon>Propionibacteriales</taxon>
        <taxon>Kribbellaceae</taxon>
        <taxon>Kribbella</taxon>
    </lineage>
</organism>
<keyword evidence="1" id="KW-1133">Transmembrane helix</keyword>
<keyword evidence="1" id="KW-0472">Membrane</keyword>
<accession>A0A4R0IXQ4</accession>
<dbReference type="AlphaFoldDB" id="A0A4R0IXQ4"/>
<feature type="transmembrane region" description="Helical" evidence="1">
    <location>
        <begin position="6"/>
        <end position="29"/>
    </location>
</feature>
<evidence type="ECO:0000256" key="1">
    <source>
        <dbReference type="SAM" id="Phobius"/>
    </source>
</evidence>
<keyword evidence="1" id="KW-0812">Transmembrane</keyword>
<proteinExistence type="predicted"/>
<evidence type="ECO:0000313" key="3">
    <source>
        <dbReference type="Proteomes" id="UP000292695"/>
    </source>
</evidence>
<keyword evidence="3" id="KW-1185">Reference proteome</keyword>